<keyword evidence="2" id="KW-1185">Reference proteome</keyword>
<protein>
    <submittedName>
        <fullName evidence="1">Uncharacterized protein</fullName>
    </submittedName>
</protein>
<gene>
    <name evidence="1" type="ORF">F4559_000880</name>
</gene>
<dbReference type="RefSeq" id="WP_184666286.1">
    <property type="nucleotide sequence ID" value="NZ_BAABAI010000008.1"/>
</dbReference>
<dbReference type="Proteomes" id="UP000542674">
    <property type="component" value="Unassembled WGS sequence"/>
</dbReference>
<evidence type="ECO:0000313" key="1">
    <source>
        <dbReference type="EMBL" id="MBB4963521.1"/>
    </source>
</evidence>
<proteinExistence type="predicted"/>
<dbReference type="EMBL" id="JACHJS010000001">
    <property type="protein sequence ID" value="MBB4963521.1"/>
    <property type="molecule type" value="Genomic_DNA"/>
</dbReference>
<dbReference type="AlphaFoldDB" id="A0A7W7SZH4"/>
<sequence length="173" mass="19721">MTSPEHLRADLDHLTGIVEHLVVVVERFRSHPPGSWSWPHLDASRAADLWSEVADFVDHLNTREELGPGARIPPCWFLHGRAVEDLTALLAAWRYAYQATTPTAELIDYRNRHLWPTLDRLTDLNTPLRRCADKGRHTPWHEPDDHFLAADGCAFDRATELARHAAADVADRR</sequence>
<dbReference type="Pfam" id="PF16259">
    <property type="entry name" value="DUF4913"/>
    <property type="match status" value="1"/>
</dbReference>
<dbReference type="InterPro" id="IPR032584">
    <property type="entry name" value="DUF4913"/>
</dbReference>
<evidence type="ECO:0000313" key="2">
    <source>
        <dbReference type="Proteomes" id="UP000542674"/>
    </source>
</evidence>
<name>A0A7W7SZH4_9PSEU</name>
<accession>A0A7W7SZH4</accession>
<comment type="caution">
    <text evidence="1">The sequence shown here is derived from an EMBL/GenBank/DDBJ whole genome shotgun (WGS) entry which is preliminary data.</text>
</comment>
<organism evidence="1 2">
    <name type="scientific">Saccharothrix violaceirubra</name>
    <dbReference type="NCBI Taxonomy" id="413306"/>
    <lineage>
        <taxon>Bacteria</taxon>
        <taxon>Bacillati</taxon>
        <taxon>Actinomycetota</taxon>
        <taxon>Actinomycetes</taxon>
        <taxon>Pseudonocardiales</taxon>
        <taxon>Pseudonocardiaceae</taxon>
        <taxon>Saccharothrix</taxon>
    </lineage>
</organism>
<reference evidence="1 2" key="1">
    <citation type="submission" date="2020-08" db="EMBL/GenBank/DDBJ databases">
        <title>Sequencing the genomes of 1000 actinobacteria strains.</title>
        <authorList>
            <person name="Klenk H.-P."/>
        </authorList>
    </citation>
    <scope>NUCLEOTIDE SEQUENCE [LARGE SCALE GENOMIC DNA]</scope>
    <source>
        <strain evidence="1 2">DSM 45084</strain>
    </source>
</reference>